<evidence type="ECO:0000256" key="1">
    <source>
        <dbReference type="SAM" id="Phobius"/>
    </source>
</evidence>
<dbReference type="CDD" id="cd03811">
    <property type="entry name" value="GT4_GT28_WabH-like"/>
    <property type="match status" value="1"/>
</dbReference>
<keyword evidence="1" id="KW-0812">Transmembrane</keyword>
<dbReference type="PANTHER" id="PTHR12526:SF630">
    <property type="entry name" value="GLYCOSYLTRANSFERASE"/>
    <property type="match status" value="1"/>
</dbReference>
<dbReference type="Pfam" id="PF00534">
    <property type="entry name" value="Glycos_transf_1"/>
    <property type="match status" value="1"/>
</dbReference>
<dbReference type="SUPFAM" id="SSF53756">
    <property type="entry name" value="UDP-Glycosyltransferase/glycogen phosphorylase"/>
    <property type="match status" value="1"/>
</dbReference>
<keyword evidence="3" id="KW-0808">Transferase</keyword>
<protein>
    <submittedName>
        <fullName evidence="3">Glycosyltransferase</fullName>
        <ecNumber evidence="3">2.4.-.-</ecNumber>
    </submittedName>
</protein>
<dbReference type="EC" id="2.4.-.-" evidence="3"/>
<accession>A0ABU5KID2</accession>
<comment type="caution">
    <text evidence="3">The sequence shown here is derived from an EMBL/GenBank/DDBJ whole genome shotgun (WGS) entry which is preliminary data.</text>
</comment>
<dbReference type="InterPro" id="IPR001296">
    <property type="entry name" value="Glyco_trans_1"/>
</dbReference>
<proteinExistence type="predicted"/>
<reference evidence="3 4" key="1">
    <citation type="submission" date="2023-12" db="EMBL/GenBank/DDBJ databases">
        <title>Jeotgalibacillus haloalkaliphilus sp. nov., a novel salt-tolerant bacteria, isolated from the estuary of the Fenhe River into the Yellow River.</title>
        <authorList>
            <person name="Li Y."/>
        </authorList>
    </citation>
    <scope>NUCLEOTIDE SEQUENCE [LARGE SCALE GENOMIC DNA]</scope>
    <source>
        <strain evidence="3 4">HH7-29</strain>
    </source>
</reference>
<dbReference type="EMBL" id="JAXQNN010000001">
    <property type="protein sequence ID" value="MDZ5710909.1"/>
    <property type="molecule type" value="Genomic_DNA"/>
</dbReference>
<keyword evidence="1" id="KW-0472">Membrane</keyword>
<feature type="domain" description="Glycosyl transferase family 1" evidence="2">
    <location>
        <begin position="215"/>
        <end position="357"/>
    </location>
</feature>
<dbReference type="GO" id="GO:0016757">
    <property type="term" value="F:glycosyltransferase activity"/>
    <property type="evidence" value="ECO:0007669"/>
    <property type="project" value="UniProtKB-KW"/>
</dbReference>
<evidence type="ECO:0000259" key="2">
    <source>
        <dbReference type="Pfam" id="PF00534"/>
    </source>
</evidence>
<evidence type="ECO:0000313" key="4">
    <source>
        <dbReference type="Proteomes" id="UP001292084"/>
    </source>
</evidence>
<keyword evidence="4" id="KW-1185">Reference proteome</keyword>
<keyword evidence="1" id="KW-1133">Transmembrane helix</keyword>
<dbReference type="Gene3D" id="3.40.50.2000">
    <property type="entry name" value="Glycogen Phosphorylase B"/>
    <property type="match status" value="2"/>
</dbReference>
<evidence type="ECO:0000313" key="3">
    <source>
        <dbReference type="EMBL" id="MDZ5710909.1"/>
    </source>
</evidence>
<feature type="transmembrane region" description="Helical" evidence="1">
    <location>
        <begin position="78"/>
        <end position="101"/>
    </location>
</feature>
<sequence length="404" mass="46205">MKKRILFISRSLRIGGIERSLVNLLKNIDYTAVEVDLFLYTNKGEYLEELPESINLVNHSKLLEMLGMTVNEAKEYRGYLFAFTRLLMAIVCKIIGSRLFWKLAFAGRALPEHYHSAIAFSNNIGHRHLNSGYYQFLIEKVNADRKIGWVHTDYQKMGLNPQKDHRYFAQLDAIVNVSKASKKIFDDVFPQWTSKSHVVYNTVPVNEIELLGNKELERSHPKKPHDLKGVTVARLDQNKSVERVIYGIHEMKKINPNVSWTIVGDGPERPRLEKLTDELELNQVIKFEGNQKNPYPFIKNADVFVLSSKYEGLPMTVLESLVLKTPVIVTNYAAAHEQVKNGYNGIVAENSNEGLTKELVELAAFPGIIKQLKERIAAEEFYFNRLAVSQFDHLINEGKQRGGM</sequence>
<dbReference type="RefSeq" id="WP_322419938.1">
    <property type="nucleotide sequence ID" value="NZ_JAXQNN010000001.1"/>
</dbReference>
<dbReference type="Proteomes" id="UP001292084">
    <property type="component" value="Unassembled WGS sequence"/>
</dbReference>
<gene>
    <name evidence="3" type="ORF">UFB30_01690</name>
</gene>
<name>A0ABU5KID2_9BACL</name>
<keyword evidence="3" id="KW-0328">Glycosyltransferase</keyword>
<dbReference type="PANTHER" id="PTHR12526">
    <property type="entry name" value="GLYCOSYLTRANSFERASE"/>
    <property type="match status" value="1"/>
</dbReference>
<organism evidence="3 4">
    <name type="scientific">Jeotgalibacillus haloalkalitolerans</name>
    <dbReference type="NCBI Taxonomy" id="3104292"/>
    <lineage>
        <taxon>Bacteria</taxon>
        <taxon>Bacillati</taxon>
        <taxon>Bacillota</taxon>
        <taxon>Bacilli</taxon>
        <taxon>Bacillales</taxon>
        <taxon>Caryophanaceae</taxon>
        <taxon>Jeotgalibacillus</taxon>
    </lineage>
</organism>